<accession>A0A3N0UUF9</accession>
<name>A0A3N0UUF9_9PROT</name>
<dbReference type="AlphaFoldDB" id="A0A3N0UUF9"/>
<feature type="chain" id="PRO_5017976602" description="DUF2282 domain-containing protein" evidence="1">
    <location>
        <begin position="31"/>
        <end position="89"/>
    </location>
</feature>
<sequence length="89" mass="8815">MSTETQSKVRQGTMIALGAAALILAGCASTGTNTASTSAKVHCAGLNSCKGTSDCKTAENACKGQNACKGHGFLSMTAAECTSKGGKII</sequence>
<evidence type="ECO:0000313" key="3">
    <source>
        <dbReference type="Proteomes" id="UP000275137"/>
    </source>
</evidence>
<dbReference type="EMBL" id="RJVP01000008">
    <property type="protein sequence ID" value="ROH84073.1"/>
    <property type="molecule type" value="Genomic_DNA"/>
</dbReference>
<keyword evidence="1" id="KW-0732">Signal</keyword>
<protein>
    <recommendedName>
        <fullName evidence="4">DUF2282 domain-containing protein</fullName>
    </recommendedName>
</protein>
<dbReference type="Proteomes" id="UP000275137">
    <property type="component" value="Unassembled WGS sequence"/>
</dbReference>
<reference evidence="2 3" key="1">
    <citation type="submission" date="2018-10" db="EMBL/GenBank/DDBJ databases">
        <authorList>
            <person name="Chen W.-M."/>
        </authorList>
    </citation>
    <scope>NUCLEOTIDE SEQUENCE [LARGE SCALE GENOMIC DNA]</scope>
    <source>
        <strain evidence="2 3">H-5</strain>
    </source>
</reference>
<evidence type="ECO:0000256" key="1">
    <source>
        <dbReference type="SAM" id="SignalP"/>
    </source>
</evidence>
<comment type="caution">
    <text evidence="2">The sequence shown here is derived from an EMBL/GenBank/DDBJ whole genome shotgun (WGS) entry which is preliminary data.</text>
</comment>
<organism evidence="2 3">
    <name type="scientific">Pseudomethylobacillus aquaticus</name>
    <dbReference type="NCBI Taxonomy" id="2676064"/>
    <lineage>
        <taxon>Bacteria</taxon>
        <taxon>Pseudomonadati</taxon>
        <taxon>Pseudomonadota</taxon>
        <taxon>Betaproteobacteria</taxon>
        <taxon>Nitrosomonadales</taxon>
        <taxon>Methylophilaceae</taxon>
        <taxon>Pseudomethylobacillus</taxon>
    </lineage>
</organism>
<gene>
    <name evidence="2" type="ORF">ED236_11780</name>
</gene>
<feature type="signal peptide" evidence="1">
    <location>
        <begin position="1"/>
        <end position="30"/>
    </location>
</feature>
<dbReference type="RefSeq" id="WP_123238188.1">
    <property type="nucleotide sequence ID" value="NZ_RJVP01000008.1"/>
</dbReference>
<keyword evidence="3" id="KW-1185">Reference proteome</keyword>
<evidence type="ECO:0000313" key="2">
    <source>
        <dbReference type="EMBL" id="ROH84073.1"/>
    </source>
</evidence>
<evidence type="ECO:0008006" key="4">
    <source>
        <dbReference type="Google" id="ProtNLM"/>
    </source>
</evidence>
<proteinExistence type="predicted"/>